<dbReference type="SUPFAM" id="SSF53383">
    <property type="entry name" value="PLP-dependent transferases"/>
    <property type="match status" value="1"/>
</dbReference>
<feature type="domain" description="Aminotransferase class I/classII large" evidence="7">
    <location>
        <begin position="39"/>
        <end position="354"/>
    </location>
</feature>
<name>A0A935IPH7_9MICO</name>
<dbReference type="InterPro" id="IPR004839">
    <property type="entry name" value="Aminotransferase_I/II_large"/>
</dbReference>
<dbReference type="GO" id="GO:0004400">
    <property type="term" value="F:histidinol-phosphate transaminase activity"/>
    <property type="evidence" value="ECO:0007669"/>
    <property type="project" value="InterPro"/>
</dbReference>
<evidence type="ECO:0000256" key="2">
    <source>
        <dbReference type="ARBA" id="ARBA00011738"/>
    </source>
</evidence>
<evidence type="ECO:0000256" key="3">
    <source>
        <dbReference type="ARBA" id="ARBA00022576"/>
    </source>
</evidence>
<dbReference type="GO" id="GO:0030170">
    <property type="term" value="F:pyridoxal phosphate binding"/>
    <property type="evidence" value="ECO:0007669"/>
    <property type="project" value="UniProtKB-UniRule"/>
</dbReference>
<comment type="subunit">
    <text evidence="2 6">Homodimer.</text>
</comment>
<dbReference type="GO" id="GO:0000105">
    <property type="term" value="P:L-histidine biosynthetic process"/>
    <property type="evidence" value="ECO:0007669"/>
    <property type="project" value="InterPro"/>
</dbReference>
<keyword evidence="5 6" id="KW-0663">Pyridoxal phosphate</keyword>
<dbReference type="NCBIfam" id="NF002878">
    <property type="entry name" value="PRK03321.1"/>
    <property type="match status" value="1"/>
</dbReference>
<comment type="similarity">
    <text evidence="6">Belongs to the class-II pyridoxal-phosphate-dependent aminotransferase family.</text>
</comment>
<dbReference type="Gene3D" id="3.40.640.10">
    <property type="entry name" value="Type I PLP-dependent aspartate aminotransferase-like (Major domain)"/>
    <property type="match status" value="1"/>
</dbReference>
<reference evidence="8 9" key="1">
    <citation type="submission" date="2020-10" db="EMBL/GenBank/DDBJ databases">
        <title>Connecting structure to function with the recovery of over 1000 high-quality activated sludge metagenome-assembled genomes encoding full-length rRNA genes using long-read sequencing.</title>
        <authorList>
            <person name="Singleton C.M."/>
            <person name="Petriglieri F."/>
            <person name="Kristensen J.M."/>
            <person name="Kirkegaard R.H."/>
            <person name="Michaelsen T.Y."/>
            <person name="Andersen M.H."/>
            <person name="Karst S.M."/>
            <person name="Dueholm M.S."/>
            <person name="Nielsen P.H."/>
            <person name="Albertsen M."/>
        </authorList>
    </citation>
    <scope>NUCLEOTIDE SEQUENCE [LARGE SCALE GENOMIC DNA]</scope>
    <source>
        <strain evidence="8">Ega_18-Q3-R5-49_MAXAC.001</strain>
    </source>
</reference>
<dbReference type="Gene3D" id="3.90.1150.10">
    <property type="entry name" value="Aspartate Aminotransferase, domain 1"/>
    <property type="match status" value="1"/>
</dbReference>
<dbReference type="InterPro" id="IPR001917">
    <property type="entry name" value="Aminotrans_II_pyridoxalP_BS"/>
</dbReference>
<dbReference type="InterPro" id="IPR015421">
    <property type="entry name" value="PyrdxlP-dep_Trfase_major"/>
</dbReference>
<evidence type="ECO:0000313" key="9">
    <source>
        <dbReference type="Proteomes" id="UP000726105"/>
    </source>
</evidence>
<dbReference type="PROSITE" id="PS00599">
    <property type="entry name" value="AA_TRANSFER_CLASS_2"/>
    <property type="match status" value="1"/>
</dbReference>
<accession>A0A935IPH7</accession>
<evidence type="ECO:0000256" key="6">
    <source>
        <dbReference type="HAMAP-Rule" id="MF_01513"/>
    </source>
</evidence>
<protein>
    <recommendedName>
        <fullName evidence="6">Aromatic amino acid aminotransferase</fullName>
        <shortName evidence="6">ArAT</shortName>
        <ecNumber evidence="6">2.6.1.57</ecNumber>
    </recommendedName>
</protein>
<dbReference type="EMBL" id="JADJIB010000005">
    <property type="protein sequence ID" value="MBK7274178.1"/>
    <property type="molecule type" value="Genomic_DNA"/>
</dbReference>
<evidence type="ECO:0000313" key="8">
    <source>
        <dbReference type="EMBL" id="MBK7274178.1"/>
    </source>
</evidence>
<dbReference type="InterPro" id="IPR050106">
    <property type="entry name" value="HistidinolP_aminotransfase"/>
</dbReference>
<sequence>MSTAADGSPAPTLRAALDAVPAYIPGKPASAPEGVTAYKLSSNENPFPPLDAVRVVLDKTLDVVNRYPDMASVDLVAAIAAFVGCDPANIAVGTGSVGILGQIVQATCDAGDEIVFAWRSFEAYPIVAALADARAVMVPVDAGQRHQLGLMADAVTERTRVIIVCSPNNPTGTVVHRDELEEFLARVPRSVLVVLDEAYLEFVRDVDAPDAMAVWRAHPNVMVLRTFSKAYGLAGLRVGYAVAHAPVAAALRKCAVPFGINTLAQVAAVASLEARDQLMVRVDSIVAERSRVVAGLAEQGWKLAPSEANFVWFPLGADSGPFAAACEAAGLMVRRYGDDGVRVTIGEPEANTRFLQVCRAFAPR</sequence>
<dbReference type="EC" id="2.6.1.57" evidence="6"/>
<comment type="cofactor">
    <cofactor evidence="1 6">
        <name>pyridoxal 5'-phosphate</name>
        <dbReference type="ChEBI" id="CHEBI:597326"/>
    </cofactor>
</comment>
<dbReference type="Pfam" id="PF00155">
    <property type="entry name" value="Aminotran_1_2"/>
    <property type="match status" value="1"/>
</dbReference>
<dbReference type="Proteomes" id="UP000726105">
    <property type="component" value="Unassembled WGS sequence"/>
</dbReference>
<dbReference type="HAMAP" id="MF_01023">
    <property type="entry name" value="HisC_aminotrans_2"/>
    <property type="match status" value="1"/>
</dbReference>
<keyword evidence="3 6" id="KW-0032">Aminotransferase</keyword>
<evidence type="ECO:0000256" key="4">
    <source>
        <dbReference type="ARBA" id="ARBA00022679"/>
    </source>
</evidence>
<dbReference type="PANTHER" id="PTHR43643">
    <property type="entry name" value="HISTIDINOL-PHOSPHATE AMINOTRANSFERASE 2"/>
    <property type="match status" value="1"/>
</dbReference>
<evidence type="ECO:0000256" key="1">
    <source>
        <dbReference type="ARBA" id="ARBA00001933"/>
    </source>
</evidence>
<gene>
    <name evidence="8" type="primary">hisC</name>
    <name evidence="6" type="synonym">pat</name>
    <name evidence="8" type="ORF">IPI13_13755</name>
</gene>
<dbReference type="InterPro" id="IPR015424">
    <property type="entry name" value="PyrdxlP-dep_Trfase"/>
</dbReference>
<dbReference type="InterPro" id="IPR015422">
    <property type="entry name" value="PyrdxlP-dep_Trfase_small"/>
</dbReference>
<dbReference type="CDD" id="cd00609">
    <property type="entry name" value="AAT_like"/>
    <property type="match status" value="1"/>
</dbReference>
<comment type="function">
    <text evidence="6">Aminotransferase that catalyzes the conversion of aromatic amino acids and 2-oxoglutarate into corresponding aromatic oxo acids and L-glutamate.</text>
</comment>
<organism evidence="8 9">
    <name type="scientific">Candidatus Phosphoribacter hodrii</name>
    <dbReference type="NCBI Taxonomy" id="2953743"/>
    <lineage>
        <taxon>Bacteria</taxon>
        <taxon>Bacillati</taxon>
        <taxon>Actinomycetota</taxon>
        <taxon>Actinomycetes</taxon>
        <taxon>Micrococcales</taxon>
        <taxon>Dermatophilaceae</taxon>
        <taxon>Candidatus Phosphoribacter</taxon>
    </lineage>
</organism>
<evidence type="ECO:0000256" key="5">
    <source>
        <dbReference type="ARBA" id="ARBA00022898"/>
    </source>
</evidence>
<dbReference type="HAMAP" id="MF_01513">
    <property type="entry name" value="Phe_aminotrans_2"/>
    <property type="match status" value="1"/>
</dbReference>
<dbReference type="PANTHER" id="PTHR43643:SF3">
    <property type="entry name" value="HISTIDINOL-PHOSPHATE AMINOTRANSFERASE"/>
    <property type="match status" value="1"/>
</dbReference>
<keyword evidence="4 6" id="KW-0808">Transferase</keyword>
<dbReference type="GO" id="GO:0008793">
    <property type="term" value="F:aromatic-amino-acid transaminase activity"/>
    <property type="evidence" value="ECO:0007669"/>
    <property type="project" value="UniProtKB-UniRule"/>
</dbReference>
<comment type="caution">
    <text evidence="8">The sequence shown here is derived from an EMBL/GenBank/DDBJ whole genome shotgun (WGS) entry which is preliminary data.</text>
</comment>
<proteinExistence type="inferred from homology"/>
<feature type="modified residue" description="N6-(pyridoxal phosphate)lysine" evidence="6">
    <location>
        <position position="229"/>
    </location>
</feature>
<evidence type="ECO:0000259" key="7">
    <source>
        <dbReference type="Pfam" id="PF00155"/>
    </source>
</evidence>
<dbReference type="InterPro" id="IPR024892">
    <property type="entry name" value="ArAT"/>
</dbReference>
<comment type="catalytic activity">
    <reaction evidence="6">
        <text>an aromatic L-alpha-amino acid + 2-oxoglutarate = an aromatic oxo-acid + L-glutamate</text>
        <dbReference type="Rhea" id="RHEA:17533"/>
        <dbReference type="ChEBI" id="CHEBI:16810"/>
        <dbReference type="ChEBI" id="CHEBI:29985"/>
        <dbReference type="ChEBI" id="CHEBI:73309"/>
        <dbReference type="ChEBI" id="CHEBI:84824"/>
        <dbReference type="EC" id="2.6.1.57"/>
    </reaction>
</comment>
<dbReference type="AlphaFoldDB" id="A0A935IPH7"/>
<dbReference type="NCBIfam" id="TIGR01141">
    <property type="entry name" value="hisC"/>
    <property type="match status" value="1"/>
</dbReference>
<dbReference type="InterPro" id="IPR005861">
    <property type="entry name" value="HisP_aminotrans"/>
</dbReference>